<dbReference type="GO" id="GO:0005634">
    <property type="term" value="C:nucleus"/>
    <property type="evidence" value="ECO:0007669"/>
    <property type="project" value="UniProtKB-SubCell"/>
</dbReference>
<feature type="compositionally biased region" description="Polar residues" evidence="10">
    <location>
        <begin position="11"/>
        <end position="26"/>
    </location>
</feature>
<dbReference type="Pfam" id="PF21816">
    <property type="entry name" value="Zap1_zf1"/>
    <property type="match status" value="1"/>
</dbReference>
<dbReference type="InterPro" id="IPR036236">
    <property type="entry name" value="Znf_C2H2_sf"/>
</dbReference>
<keyword evidence="5 9" id="KW-0863">Zinc-finger</keyword>
<keyword evidence="7" id="KW-0238">DNA-binding</keyword>
<dbReference type="Proteomes" id="UP000605846">
    <property type="component" value="Unassembled WGS sequence"/>
</dbReference>
<evidence type="ECO:0000256" key="9">
    <source>
        <dbReference type="PROSITE-ProRule" id="PRU00042"/>
    </source>
</evidence>
<reference evidence="12" key="1">
    <citation type="submission" date="2020-01" db="EMBL/GenBank/DDBJ databases">
        <title>Genome Sequencing of Three Apophysomyces-Like Fungal Strains Confirms a Novel Fungal Genus in the Mucoromycota with divergent Burkholderia-like Endosymbiotic Bacteria.</title>
        <authorList>
            <person name="Stajich J.E."/>
            <person name="Macias A.M."/>
            <person name="Carter-House D."/>
            <person name="Lovett B."/>
            <person name="Kasson L.R."/>
            <person name="Berry K."/>
            <person name="Grigoriev I."/>
            <person name="Chang Y."/>
            <person name="Spatafora J."/>
            <person name="Kasson M.T."/>
        </authorList>
    </citation>
    <scope>NUCLEOTIDE SEQUENCE</scope>
    <source>
        <strain evidence="12">NRRL A-21654</strain>
    </source>
</reference>
<dbReference type="PANTHER" id="PTHR45718">
    <property type="entry name" value="TRANSCRIPTIONAL ACTIVATOR CUBITUS INTERRUPTUS"/>
    <property type="match status" value="1"/>
</dbReference>
<feature type="region of interest" description="Disordered" evidence="10">
    <location>
        <begin position="513"/>
        <end position="568"/>
    </location>
</feature>
<proteinExistence type="inferred from homology"/>
<name>A0A8H7ETU3_9FUNG</name>
<evidence type="ECO:0000256" key="7">
    <source>
        <dbReference type="ARBA" id="ARBA00023125"/>
    </source>
</evidence>
<dbReference type="Pfam" id="PF23561">
    <property type="entry name" value="zf-C2H2_15"/>
    <property type="match status" value="1"/>
</dbReference>
<dbReference type="PROSITE" id="PS00028">
    <property type="entry name" value="ZINC_FINGER_C2H2_1"/>
    <property type="match status" value="3"/>
</dbReference>
<dbReference type="FunFam" id="3.30.160.60:FF:000125">
    <property type="entry name" value="Putative zinc finger protein 143"/>
    <property type="match status" value="1"/>
</dbReference>
<feature type="domain" description="C2H2-type" evidence="11">
    <location>
        <begin position="745"/>
        <end position="774"/>
    </location>
</feature>
<dbReference type="GO" id="GO:0000978">
    <property type="term" value="F:RNA polymerase II cis-regulatory region sequence-specific DNA binding"/>
    <property type="evidence" value="ECO:0007669"/>
    <property type="project" value="TreeGrafter"/>
</dbReference>
<dbReference type="GO" id="GO:0000981">
    <property type="term" value="F:DNA-binding transcription factor activity, RNA polymerase II-specific"/>
    <property type="evidence" value="ECO:0007669"/>
    <property type="project" value="TreeGrafter"/>
</dbReference>
<dbReference type="InterPro" id="IPR043359">
    <property type="entry name" value="GLI-like"/>
</dbReference>
<feature type="domain" description="C2H2-type" evidence="11">
    <location>
        <begin position="712"/>
        <end position="744"/>
    </location>
</feature>
<feature type="domain" description="C2H2-type" evidence="11">
    <location>
        <begin position="679"/>
        <end position="709"/>
    </location>
</feature>
<dbReference type="Pfam" id="PF00096">
    <property type="entry name" value="zf-C2H2"/>
    <property type="match status" value="2"/>
</dbReference>
<dbReference type="PROSITE" id="PS50157">
    <property type="entry name" value="ZINC_FINGER_C2H2_2"/>
    <property type="match status" value="4"/>
</dbReference>
<evidence type="ECO:0000256" key="4">
    <source>
        <dbReference type="ARBA" id="ARBA00022737"/>
    </source>
</evidence>
<dbReference type="PANTHER" id="PTHR45718:SF8">
    <property type="entry name" value="GLIS FAMILY ZINC FINGER 2"/>
    <property type="match status" value="1"/>
</dbReference>
<dbReference type="EMBL" id="JABAYA010000067">
    <property type="protein sequence ID" value="KAF7726995.1"/>
    <property type="molecule type" value="Genomic_DNA"/>
</dbReference>
<evidence type="ECO:0000256" key="6">
    <source>
        <dbReference type="ARBA" id="ARBA00022833"/>
    </source>
</evidence>
<evidence type="ECO:0000313" key="13">
    <source>
        <dbReference type="Proteomes" id="UP000605846"/>
    </source>
</evidence>
<keyword evidence="6" id="KW-0862">Zinc</keyword>
<evidence type="ECO:0000256" key="2">
    <source>
        <dbReference type="ARBA" id="ARBA00010831"/>
    </source>
</evidence>
<protein>
    <recommendedName>
        <fullName evidence="11">C2H2-type domain-containing protein</fullName>
    </recommendedName>
</protein>
<keyword evidence="13" id="KW-1185">Reference proteome</keyword>
<dbReference type="Gene3D" id="3.30.160.60">
    <property type="entry name" value="Classic Zinc Finger"/>
    <property type="match status" value="4"/>
</dbReference>
<feature type="compositionally biased region" description="Basic and acidic residues" evidence="10">
    <location>
        <begin position="596"/>
        <end position="607"/>
    </location>
</feature>
<feature type="region of interest" description="Disordered" evidence="10">
    <location>
        <begin position="1"/>
        <end position="26"/>
    </location>
</feature>
<comment type="similarity">
    <text evidence="2">Belongs to the GLI C2H2-type zinc-finger protein family.</text>
</comment>
<dbReference type="SMART" id="SM00355">
    <property type="entry name" value="ZnF_C2H2"/>
    <property type="match status" value="4"/>
</dbReference>
<dbReference type="InterPro" id="IPR013087">
    <property type="entry name" value="Znf_C2H2_type"/>
</dbReference>
<dbReference type="OrthoDB" id="2280053at2759"/>
<comment type="caution">
    <text evidence="12">The sequence shown here is derived from an EMBL/GenBank/DDBJ whole genome shotgun (WGS) entry which is preliminary data.</text>
</comment>
<comment type="subcellular location">
    <subcellularLocation>
        <location evidence="1">Nucleus</location>
    </subcellularLocation>
</comment>
<dbReference type="GO" id="GO:0008270">
    <property type="term" value="F:zinc ion binding"/>
    <property type="evidence" value="ECO:0007669"/>
    <property type="project" value="UniProtKB-KW"/>
</dbReference>
<feature type="compositionally biased region" description="Polar residues" evidence="10">
    <location>
        <begin position="549"/>
        <end position="563"/>
    </location>
</feature>
<keyword evidence="3" id="KW-0479">Metal-binding</keyword>
<keyword evidence="8" id="KW-0539">Nucleus</keyword>
<keyword evidence="4" id="KW-0677">Repeat</keyword>
<evidence type="ECO:0000313" key="12">
    <source>
        <dbReference type="EMBL" id="KAF7726995.1"/>
    </source>
</evidence>
<dbReference type="InterPro" id="IPR048420">
    <property type="entry name" value="Zap1-like_Znf1"/>
</dbReference>
<sequence length="920" mass="102773">MTPHQTPVLETPSSHVPATASFHEQSQPVGNMVRLCSEEGTLHSVDMQQYSQPLSQSMAIASSQQQIIELYENQQLANNRNRTQPNDGLGAILTTAPQEQTILMPQNVSMHNASIMQQTASTAFPEHHAHFSLSQQENMARQQPTLSEGPQTEMILVPDQNGRLGMVGQCVPQATEPITSQQYHQLQQFHQNEVQYTHHAQQQLHEQQMYQQQQQQRQQQKIIQDMMLHQQSLQIQPVVSSQQSLHPSHQQQYHSMLQQSITQTQNSFEPQQQNMAVQQAIAHNIATTQQQQHPTAVVETMAQQTTMVEQAMARQMAAMRQQQQSAAGSQESLLTSQAMMHQAMLSTQASPAIVDQFCPPVERGLNGFNVPMHKPSSTHQQLTPQTQTSAAQVSMVHGVYSADSQSFSQEQLELQQPQDVTNHIAFMDMVEPIHQIAKRPSQDSISTAHQSKLRRQNVPGRPLLPSGVEIDAMQVHINASHSPTNVTRCAAEQHTMGGSDVHAATAMDSSFKVREQKVTPQPRDQAASQVTSPVRSIPSELGYPVQCTPAPSQSVVEKTNVSSKEFEDMSREQLIARLMELETEKRAGSLQNSPDASKRMSIDESPRKVTFNPLENGSEMKSETSTYVDDEEEEGPPTPLDEDQQNGEDAVEDDEELDEEEDEDEDGDGDQQGLLKEQVQCRWKDCGQKFDELQQLISHIRDSHVGSGKPTYTCEWEGCARNQKPFTKRHKMYNHLRTHTGERPFVCTKPGCEKRFSRPDSLTTHIKTHSNVRPFICPAKGCGKAYYHSRSLKKHERIHDAHQEAATPYTTAPSYSFTGSVPSVLAMPMRVQPQTGHLSSLQIHHSQLMPQSLGLSIPPSTAYTKPYTPDQPNVSQTFHVPVEMEPSSVGAGTPHGEHIVSYASHPSTHLDPANHMFTDM</sequence>
<evidence type="ECO:0000256" key="3">
    <source>
        <dbReference type="ARBA" id="ARBA00022723"/>
    </source>
</evidence>
<feature type="compositionally biased region" description="Acidic residues" evidence="10">
    <location>
        <begin position="628"/>
        <end position="669"/>
    </location>
</feature>
<evidence type="ECO:0000256" key="8">
    <source>
        <dbReference type="ARBA" id="ARBA00023242"/>
    </source>
</evidence>
<evidence type="ECO:0000256" key="5">
    <source>
        <dbReference type="ARBA" id="ARBA00022771"/>
    </source>
</evidence>
<organism evidence="12 13">
    <name type="scientific">Apophysomyces ossiformis</name>
    <dbReference type="NCBI Taxonomy" id="679940"/>
    <lineage>
        <taxon>Eukaryota</taxon>
        <taxon>Fungi</taxon>
        <taxon>Fungi incertae sedis</taxon>
        <taxon>Mucoromycota</taxon>
        <taxon>Mucoromycotina</taxon>
        <taxon>Mucoromycetes</taxon>
        <taxon>Mucorales</taxon>
        <taxon>Mucorineae</taxon>
        <taxon>Mucoraceae</taxon>
        <taxon>Apophysomyces</taxon>
    </lineage>
</organism>
<evidence type="ECO:0000256" key="1">
    <source>
        <dbReference type="ARBA" id="ARBA00004123"/>
    </source>
</evidence>
<feature type="domain" description="C2H2-type" evidence="11">
    <location>
        <begin position="775"/>
        <end position="804"/>
    </location>
</feature>
<feature type="region of interest" description="Disordered" evidence="10">
    <location>
        <begin position="585"/>
        <end position="672"/>
    </location>
</feature>
<dbReference type="InterPro" id="IPR056436">
    <property type="entry name" value="Znf-C2H2_ZIC1-5/GLI1-3-like"/>
</dbReference>
<accession>A0A8H7ETU3</accession>
<evidence type="ECO:0000259" key="11">
    <source>
        <dbReference type="PROSITE" id="PS50157"/>
    </source>
</evidence>
<dbReference type="AlphaFoldDB" id="A0A8H7ETU3"/>
<evidence type="ECO:0000256" key="10">
    <source>
        <dbReference type="SAM" id="MobiDB-lite"/>
    </source>
</evidence>
<gene>
    <name evidence="12" type="ORF">EC973_008108</name>
</gene>
<dbReference type="SUPFAM" id="SSF57667">
    <property type="entry name" value="beta-beta-alpha zinc fingers"/>
    <property type="match status" value="3"/>
</dbReference>